<protein>
    <recommendedName>
        <fullName evidence="3">SpoVT-AbrB domain-containing protein</fullName>
    </recommendedName>
</protein>
<accession>A0ABS5IYY6</accession>
<evidence type="ECO:0000313" key="2">
    <source>
        <dbReference type="Proteomes" id="UP000676386"/>
    </source>
</evidence>
<dbReference type="RefSeq" id="WP_211973189.1">
    <property type="nucleotide sequence ID" value="NZ_CBFHAM010000003.1"/>
</dbReference>
<sequence>MATTFKENLSSRAISPAGMITLPPTARKLLKFEKGQGKRIGFAVEKDKVVIYPTATDKRPSKAASARGLIKLNRAAGAILKAGQKGPGKYQVKLDEREGNVQLLPRQ</sequence>
<proteinExistence type="predicted"/>
<reference evidence="1 2" key="1">
    <citation type="submission" date="2021-04" db="EMBL/GenBank/DDBJ databases">
        <title>Chitinophaga sp. nov., isolated from the rhizosphere soil.</title>
        <authorList>
            <person name="He S."/>
        </authorList>
    </citation>
    <scope>NUCLEOTIDE SEQUENCE [LARGE SCALE GENOMIC DNA]</scope>
    <source>
        <strain evidence="1 2">2R12</strain>
    </source>
</reference>
<gene>
    <name evidence="1" type="ORF">KE626_12225</name>
</gene>
<evidence type="ECO:0008006" key="3">
    <source>
        <dbReference type="Google" id="ProtNLM"/>
    </source>
</evidence>
<dbReference type="Proteomes" id="UP000676386">
    <property type="component" value="Unassembled WGS sequence"/>
</dbReference>
<comment type="caution">
    <text evidence="1">The sequence shown here is derived from an EMBL/GenBank/DDBJ whole genome shotgun (WGS) entry which is preliminary data.</text>
</comment>
<organism evidence="1 2">
    <name type="scientific">Chitinophaga hostae</name>
    <dbReference type="NCBI Taxonomy" id="2831022"/>
    <lineage>
        <taxon>Bacteria</taxon>
        <taxon>Pseudomonadati</taxon>
        <taxon>Bacteroidota</taxon>
        <taxon>Chitinophagia</taxon>
        <taxon>Chitinophagales</taxon>
        <taxon>Chitinophagaceae</taxon>
        <taxon>Chitinophaga</taxon>
    </lineage>
</organism>
<name>A0ABS5IYY6_9BACT</name>
<evidence type="ECO:0000313" key="1">
    <source>
        <dbReference type="EMBL" id="MBS0028075.1"/>
    </source>
</evidence>
<keyword evidence="2" id="KW-1185">Reference proteome</keyword>
<dbReference type="EMBL" id="JAGTXB010000005">
    <property type="protein sequence ID" value="MBS0028075.1"/>
    <property type="molecule type" value="Genomic_DNA"/>
</dbReference>